<reference evidence="3" key="1">
    <citation type="submission" date="2023-07" db="EMBL/GenBank/DDBJ databases">
        <authorList>
            <person name="Kim M.K."/>
        </authorList>
    </citation>
    <scope>NUCLEOTIDE SEQUENCE</scope>
    <source>
        <strain evidence="3">ASUV-10-1</strain>
    </source>
</reference>
<feature type="domain" description="PKD" evidence="2">
    <location>
        <begin position="480"/>
        <end position="521"/>
    </location>
</feature>
<protein>
    <submittedName>
        <fullName evidence="3">T9SS type A sorting domain-containing protein</fullName>
    </submittedName>
</protein>
<feature type="signal peptide" evidence="1">
    <location>
        <begin position="1"/>
        <end position="29"/>
    </location>
</feature>
<dbReference type="Proteomes" id="UP001176429">
    <property type="component" value="Unassembled WGS sequence"/>
</dbReference>
<dbReference type="CDD" id="cd00146">
    <property type="entry name" value="PKD"/>
    <property type="match status" value="1"/>
</dbReference>
<dbReference type="Pfam" id="PF18962">
    <property type="entry name" value="Por_Secre_tail"/>
    <property type="match status" value="1"/>
</dbReference>
<organism evidence="3 4">
    <name type="scientific">Hymenobacter aranciens</name>
    <dbReference type="NCBI Taxonomy" id="3063996"/>
    <lineage>
        <taxon>Bacteria</taxon>
        <taxon>Pseudomonadati</taxon>
        <taxon>Bacteroidota</taxon>
        <taxon>Cytophagia</taxon>
        <taxon>Cytophagales</taxon>
        <taxon>Hymenobacteraceae</taxon>
        <taxon>Hymenobacter</taxon>
    </lineage>
</organism>
<evidence type="ECO:0000313" key="3">
    <source>
        <dbReference type="EMBL" id="MDO7877297.1"/>
    </source>
</evidence>
<dbReference type="InterPro" id="IPR013783">
    <property type="entry name" value="Ig-like_fold"/>
</dbReference>
<evidence type="ECO:0000259" key="2">
    <source>
        <dbReference type="PROSITE" id="PS50093"/>
    </source>
</evidence>
<keyword evidence="1" id="KW-0732">Signal</keyword>
<gene>
    <name evidence="3" type="ORF">Q5H93_21310</name>
</gene>
<dbReference type="RefSeq" id="WP_305008727.1">
    <property type="nucleotide sequence ID" value="NZ_JAUQSY010000018.1"/>
</dbReference>
<name>A0ABT9BGC3_9BACT</name>
<keyword evidence="4" id="KW-1185">Reference proteome</keyword>
<dbReference type="PROSITE" id="PS50093">
    <property type="entry name" value="PKD"/>
    <property type="match status" value="1"/>
</dbReference>
<feature type="chain" id="PRO_5046744848" evidence="1">
    <location>
        <begin position="30"/>
        <end position="623"/>
    </location>
</feature>
<evidence type="ECO:0000313" key="4">
    <source>
        <dbReference type="Proteomes" id="UP001176429"/>
    </source>
</evidence>
<dbReference type="SUPFAM" id="SSF50998">
    <property type="entry name" value="Quinoprotein alcohol dehydrogenase-like"/>
    <property type="match status" value="1"/>
</dbReference>
<evidence type="ECO:0000256" key="1">
    <source>
        <dbReference type="SAM" id="SignalP"/>
    </source>
</evidence>
<dbReference type="EMBL" id="JAUQSY010000018">
    <property type="protein sequence ID" value="MDO7877297.1"/>
    <property type="molecule type" value="Genomic_DNA"/>
</dbReference>
<sequence length="623" mass="67626">MTGVTFPTTALRAARLLSLPLLLAAGAHAQPTLLVERAQPYYYRAEPNSISWGELFSFPLPGRRYAHCGTANNINPARPALAPSEFMFSVTTAQGDTVRYRQLGRNTGTRGQDFAKGVVAEPDYSLTYFGLSYTARAGIADSLVLVNVDTLGRARQQHAYPWANVSDVGHLLRTADGYLALVNSLAFPGTSSFPKPGLWKLDRQGQLLRQHSWASRGYGGVGNIMDVIAHPDGSLLALGYCDDGTPYTPGQSTRGRMDYYLVKLRPSGDTLWTRRFGQPGDDEYGRRLRLCPDGTLAILGERYLGTGTSPKAQGQALLVDTLGRVKWTSTSSNPRFNLPYYLLQPLANGNVVFGGYDMVPIPNSTYYTMPGLLECRTPTGTAAWRYTHFYPNAISSQWYSMVSHPDGSAYLAGSVYGPAGTVPPNFNAYFATFGGVGVPYVPDLCRTPPTAAFAPALSVRGDSVLVLDQSMPGPRYAELVAWHWDFGDGTTYDGPTPPWHRYATAPGPGLQVRLTVTNNLGCQHTLSLLPLASRPRQLQAGLSLYPNPTATGRATVELSGLRAQGPVQIDVVNTLGQVLLQRSAQPRQGLIAQALDLRELPAGVYSVRLHAQEGTVVKRLVKE</sequence>
<dbReference type="InterPro" id="IPR026444">
    <property type="entry name" value="Secre_tail"/>
</dbReference>
<dbReference type="Gene3D" id="2.60.40.10">
    <property type="entry name" value="Immunoglobulins"/>
    <property type="match status" value="1"/>
</dbReference>
<comment type="caution">
    <text evidence="3">The sequence shown here is derived from an EMBL/GenBank/DDBJ whole genome shotgun (WGS) entry which is preliminary data.</text>
</comment>
<dbReference type="NCBIfam" id="TIGR04183">
    <property type="entry name" value="Por_Secre_tail"/>
    <property type="match status" value="1"/>
</dbReference>
<proteinExistence type="predicted"/>
<dbReference type="SUPFAM" id="SSF49299">
    <property type="entry name" value="PKD domain"/>
    <property type="match status" value="1"/>
</dbReference>
<dbReference type="Pfam" id="PF18911">
    <property type="entry name" value="PKD_4"/>
    <property type="match status" value="1"/>
</dbReference>
<dbReference type="InterPro" id="IPR000601">
    <property type="entry name" value="PKD_dom"/>
</dbReference>
<dbReference type="InterPro" id="IPR011047">
    <property type="entry name" value="Quinoprotein_ADH-like_sf"/>
</dbReference>
<dbReference type="InterPro" id="IPR035986">
    <property type="entry name" value="PKD_dom_sf"/>
</dbReference>
<accession>A0ABT9BGC3</accession>